<dbReference type="Proteomes" id="UP001432027">
    <property type="component" value="Unassembled WGS sequence"/>
</dbReference>
<evidence type="ECO:0000256" key="2">
    <source>
        <dbReference type="ARBA" id="ARBA00022692"/>
    </source>
</evidence>
<keyword evidence="3" id="KW-0256">Endoplasmic reticulum</keyword>
<dbReference type="AlphaFoldDB" id="A0AAV5UGC3"/>
<evidence type="ECO:0000256" key="7">
    <source>
        <dbReference type="SAM" id="Phobius"/>
    </source>
</evidence>
<comment type="subcellular location">
    <subcellularLocation>
        <location evidence="1">Endoplasmic reticulum membrane</location>
        <topology evidence="1">Multi-pass membrane protein</topology>
    </subcellularLocation>
</comment>
<evidence type="ECO:0000256" key="4">
    <source>
        <dbReference type="ARBA" id="ARBA00022989"/>
    </source>
</evidence>
<keyword evidence="9" id="KW-1185">Reference proteome</keyword>
<dbReference type="GO" id="GO:0070072">
    <property type="term" value="P:vacuolar proton-transporting V-type ATPase complex assembly"/>
    <property type="evidence" value="ECO:0007669"/>
    <property type="project" value="InterPro"/>
</dbReference>
<sequence>QIMAEYVLEKSDQQRLLRIAEELSAKNKDKVAVLCKKERVTIEDIDDLGREEVDTLPLFAFFSTLKLAPRKVEEYKASAAFKEKTRRLKIKMEDMEYKRIIRDVDRSQNFGKDNLMEGFGAEMKTANKQVMSIFNVVLTVVCGFFFGFSGVTYLYPHLEIELPIRFAIGLVFATIIFFADLYFVLKGMDDFTMEDPVKPIKGEKRPIPKNPFADQTKTTEEVHSSKAEEKQTVQNRKKPQKAN</sequence>
<comment type="caution">
    <text evidence="8">The sequence shown here is derived from an EMBL/GenBank/DDBJ whole genome shotgun (WGS) entry which is preliminary data.</text>
</comment>
<evidence type="ECO:0000256" key="1">
    <source>
        <dbReference type="ARBA" id="ARBA00004477"/>
    </source>
</evidence>
<keyword evidence="2 7" id="KW-0812">Transmembrane</keyword>
<feature type="transmembrane region" description="Helical" evidence="7">
    <location>
        <begin position="133"/>
        <end position="156"/>
    </location>
</feature>
<evidence type="ECO:0000313" key="8">
    <source>
        <dbReference type="EMBL" id="GMT06086.1"/>
    </source>
</evidence>
<name>A0AAV5UGC3_9BILA</name>
<evidence type="ECO:0000256" key="3">
    <source>
        <dbReference type="ARBA" id="ARBA00022824"/>
    </source>
</evidence>
<feature type="compositionally biased region" description="Basic and acidic residues" evidence="6">
    <location>
        <begin position="217"/>
        <end position="231"/>
    </location>
</feature>
<dbReference type="PANTHER" id="PTHR31394:SF1">
    <property type="entry name" value="TRANSMEMBRANE PROTEIN 199"/>
    <property type="match status" value="1"/>
</dbReference>
<organism evidence="8 9">
    <name type="scientific">Pristionchus entomophagus</name>
    <dbReference type="NCBI Taxonomy" id="358040"/>
    <lineage>
        <taxon>Eukaryota</taxon>
        <taxon>Metazoa</taxon>
        <taxon>Ecdysozoa</taxon>
        <taxon>Nematoda</taxon>
        <taxon>Chromadorea</taxon>
        <taxon>Rhabditida</taxon>
        <taxon>Rhabditina</taxon>
        <taxon>Diplogasteromorpha</taxon>
        <taxon>Diplogasteroidea</taxon>
        <taxon>Neodiplogasteridae</taxon>
        <taxon>Pristionchus</taxon>
    </lineage>
</organism>
<dbReference type="InterPro" id="IPR021013">
    <property type="entry name" value="ATPase_Vma12"/>
</dbReference>
<feature type="region of interest" description="Disordered" evidence="6">
    <location>
        <begin position="199"/>
        <end position="243"/>
    </location>
</feature>
<feature type="transmembrane region" description="Helical" evidence="7">
    <location>
        <begin position="162"/>
        <end position="185"/>
    </location>
</feature>
<keyword evidence="5 7" id="KW-0472">Membrane</keyword>
<feature type="non-terminal residue" evidence="8">
    <location>
        <position position="1"/>
    </location>
</feature>
<accession>A0AAV5UGC3</accession>
<dbReference type="EMBL" id="BTSX01000006">
    <property type="protein sequence ID" value="GMT06086.1"/>
    <property type="molecule type" value="Genomic_DNA"/>
</dbReference>
<dbReference type="GO" id="GO:0005789">
    <property type="term" value="C:endoplasmic reticulum membrane"/>
    <property type="evidence" value="ECO:0007669"/>
    <property type="project" value="UniProtKB-SubCell"/>
</dbReference>
<dbReference type="PANTHER" id="PTHR31394">
    <property type="entry name" value="TRANSMEMBRANE PROTEIN 199"/>
    <property type="match status" value="1"/>
</dbReference>
<reference evidence="8" key="1">
    <citation type="submission" date="2023-10" db="EMBL/GenBank/DDBJ databases">
        <title>Genome assembly of Pristionchus species.</title>
        <authorList>
            <person name="Yoshida K."/>
            <person name="Sommer R.J."/>
        </authorList>
    </citation>
    <scope>NUCLEOTIDE SEQUENCE</scope>
    <source>
        <strain evidence="8">RS0144</strain>
    </source>
</reference>
<gene>
    <name evidence="8" type="ORF">PENTCL1PPCAC_28260</name>
</gene>
<evidence type="ECO:0000256" key="5">
    <source>
        <dbReference type="ARBA" id="ARBA00023136"/>
    </source>
</evidence>
<proteinExistence type="predicted"/>
<protein>
    <recommendedName>
        <fullName evidence="10">Transmembrane protein 199</fullName>
    </recommendedName>
</protein>
<evidence type="ECO:0000256" key="6">
    <source>
        <dbReference type="SAM" id="MobiDB-lite"/>
    </source>
</evidence>
<evidence type="ECO:0000313" key="9">
    <source>
        <dbReference type="Proteomes" id="UP001432027"/>
    </source>
</evidence>
<dbReference type="Pfam" id="PF11712">
    <property type="entry name" value="Vma12"/>
    <property type="match status" value="1"/>
</dbReference>
<evidence type="ECO:0008006" key="10">
    <source>
        <dbReference type="Google" id="ProtNLM"/>
    </source>
</evidence>
<keyword evidence="4 7" id="KW-1133">Transmembrane helix</keyword>